<evidence type="ECO:0000256" key="1">
    <source>
        <dbReference type="ARBA" id="ARBA00004196"/>
    </source>
</evidence>
<dbReference type="InterPro" id="IPR013766">
    <property type="entry name" value="Thioredoxin_domain"/>
</dbReference>
<evidence type="ECO:0000256" key="4">
    <source>
        <dbReference type="ARBA" id="ARBA00023284"/>
    </source>
</evidence>
<evidence type="ECO:0000259" key="5">
    <source>
        <dbReference type="PROSITE" id="PS51352"/>
    </source>
</evidence>
<dbReference type="InterPro" id="IPR000866">
    <property type="entry name" value="AhpC/TSA"/>
</dbReference>
<evidence type="ECO:0000313" key="6">
    <source>
        <dbReference type="EMBL" id="GAA0874837.1"/>
    </source>
</evidence>
<dbReference type="PROSITE" id="PS51352">
    <property type="entry name" value="THIOREDOXIN_2"/>
    <property type="match status" value="1"/>
</dbReference>
<evidence type="ECO:0000256" key="2">
    <source>
        <dbReference type="ARBA" id="ARBA00022748"/>
    </source>
</evidence>
<dbReference type="Proteomes" id="UP001501126">
    <property type="component" value="Unassembled WGS sequence"/>
</dbReference>
<dbReference type="PANTHER" id="PTHR42852:SF6">
    <property type="entry name" value="THIOL:DISULFIDE INTERCHANGE PROTEIN DSBE"/>
    <property type="match status" value="1"/>
</dbReference>
<dbReference type="EMBL" id="BAAAFH010000007">
    <property type="protein sequence ID" value="GAA0874837.1"/>
    <property type="molecule type" value="Genomic_DNA"/>
</dbReference>
<dbReference type="InterPro" id="IPR036249">
    <property type="entry name" value="Thioredoxin-like_sf"/>
</dbReference>
<proteinExistence type="predicted"/>
<dbReference type="CDD" id="cd02966">
    <property type="entry name" value="TlpA_like_family"/>
    <property type="match status" value="1"/>
</dbReference>
<feature type="domain" description="Thioredoxin" evidence="5">
    <location>
        <begin position="234"/>
        <end position="374"/>
    </location>
</feature>
<keyword evidence="2" id="KW-0201">Cytochrome c-type biogenesis</keyword>
<accession>A0ABP3Y250</accession>
<keyword evidence="4" id="KW-0676">Redox-active center</keyword>
<gene>
    <name evidence="6" type="ORF">GCM10009118_12450</name>
</gene>
<evidence type="ECO:0000256" key="3">
    <source>
        <dbReference type="ARBA" id="ARBA00023157"/>
    </source>
</evidence>
<dbReference type="Pfam" id="PF00578">
    <property type="entry name" value="AhpC-TSA"/>
    <property type="match status" value="1"/>
</dbReference>
<comment type="subcellular location">
    <subcellularLocation>
        <location evidence="1">Cell envelope</location>
    </subcellularLocation>
</comment>
<evidence type="ECO:0000313" key="7">
    <source>
        <dbReference type="Proteomes" id="UP001501126"/>
    </source>
</evidence>
<dbReference type="RefSeq" id="WP_343785757.1">
    <property type="nucleotide sequence ID" value="NZ_BAAAFH010000007.1"/>
</dbReference>
<protein>
    <recommendedName>
        <fullName evidence="5">Thioredoxin domain-containing protein</fullName>
    </recommendedName>
</protein>
<name>A0ABP3Y250_9FLAO</name>
<dbReference type="PANTHER" id="PTHR42852">
    <property type="entry name" value="THIOL:DISULFIDE INTERCHANGE PROTEIN DSBE"/>
    <property type="match status" value="1"/>
</dbReference>
<dbReference type="PROSITE" id="PS00194">
    <property type="entry name" value="THIOREDOXIN_1"/>
    <property type="match status" value="1"/>
</dbReference>
<comment type="caution">
    <text evidence="6">The sequence shown here is derived from an EMBL/GenBank/DDBJ whole genome shotgun (WGS) entry which is preliminary data.</text>
</comment>
<sequence>MMKLTHLFTTLSLFIYSGIYIAQQELPVVISGQIFNTDVKEISLSVFQGNNSYKDFTSTPLDEKGNFSINYTLPNKDFYVLRVGEQTINLAINSPDTIQVYGDGKNLLYYTNIIGNEASTQMMLFFREVNSFNTLRDSVQRVANTDPEKVRELDAFFRPKLQSFQNYRTSFIRQNTNSPALIAPLQSVDPMNEFDLYKSLTEGVIVAMEGSPTAASLKTMLEQQQQRYNASQFLGPGQEVPDIVTKDINGEDSKLSDLRGKIVLIDFWASWCGPCRRENPNVVKLYEKYKDAGFTIYSVSLDKSREPWVRAIESDKLTWPHHVSDLKGWGSDLAKLYKVSSIPFTVLIDKDGKVIQKNLRGQQLEMTLASIFGF</sequence>
<keyword evidence="3" id="KW-1015">Disulfide bond</keyword>
<dbReference type="InterPro" id="IPR050553">
    <property type="entry name" value="Thioredoxin_ResA/DsbE_sf"/>
</dbReference>
<dbReference type="Gene3D" id="3.40.30.10">
    <property type="entry name" value="Glutaredoxin"/>
    <property type="match status" value="1"/>
</dbReference>
<dbReference type="SUPFAM" id="SSF52833">
    <property type="entry name" value="Thioredoxin-like"/>
    <property type="match status" value="1"/>
</dbReference>
<dbReference type="InterPro" id="IPR017937">
    <property type="entry name" value="Thioredoxin_CS"/>
</dbReference>
<reference evidence="7" key="1">
    <citation type="journal article" date="2019" name="Int. J. Syst. Evol. Microbiol.">
        <title>The Global Catalogue of Microorganisms (GCM) 10K type strain sequencing project: providing services to taxonomists for standard genome sequencing and annotation.</title>
        <authorList>
            <consortium name="The Broad Institute Genomics Platform"/>
            <consortium name="The Broad Institute Genome Sequencing Center for Infectious Disease"/>
            <person name="Wu L."/>
            <person name="Ma J."/>
        </authorList>
    </citation>
    <scope>NUCLEOTIDE SEQUENCE [LARGE SCALE GENOMIC DNA]</scope>
    <source>
        <strain evidence="7">JCM 16083</strain>
    </source>
</reference>
<keyword evidence="7" id="KW-1185">Reference proteome</keyword>
<organism evidence="6 7">
    <name type="scientific">Wandonia haliotis</name>
    <dbReference type="NCBI Taxonomy" id="574963"/>
    <lineage>
        <taxon>Bacteria</taxon>
        <taxon>Pseudomonadati</taxon>
        <taxon>Bacteroidota</taxon>
        <taxon>Flavobacteriia</taxon>
        <taxon>Flavobacteriales</taxon>
        <taxon>Crocinitomicaceae</taxon>
        <taxon>Wandonia</taxon>
    </lineage>
</organism>